<keyword evidence="3" id="KW-1185">Reference proteome</keyword>
<comment type="caution">
    <text evidence="2">The sequence shown here is derived from an EMBL/GenBank/DDBJ whole genome shotgun (WGS) entry which is preliminary data.</text>
</comment>
<evidence type="ECO:0000313" key="3">
    <source>
        <dbReference type="Proteomes" id="UP001141327"/>
    </source>
</evidence>
<gene>
    <name evidence="2" type="ORF">PAPYR_8897</name>
</gene>
<sequence length="126" mass="12622">MSRSPWGLRGRFGAPAGHTEASPGVTSGVCGQGASCAPAVATPPRGRAGPFIPVEALDTAFSSKCLCGGKRHDICALHAAPLIAVSTDGVLAGSARQALHAAAVSIGGIRYRLVACLSHKGAPKRP</sequence>
<proteinExistence type="predicted"/>
<accession>A0ABQ8UC93</accession>
<feature type="region of interest" description="Disordered" evidence="1">
    <location>
        <begin position="1"/>
        <end position="24"/>
    </location>
</feature>
<evidence type="ECO:0000256" key="1">
    <source>
        <dbReference type="SAM" id="MobiDB-lite"/>
    </source>
</evidence>
<dbReference type="EMBL" id="JAPMOS010000084">
    <property type="protein sequence ID" value="KAJ4456051.1"/>
    <property type="molecule type" value="Genomic_DNA"/>
</dbReference>
<organism evidence="2 3">
    <name type="scientific">Paratrimastix pyriformis</name>
    <dbReference type="NCBI Taxonomy" id="342808"/>
    <lineage>
        <taxon>Eukaryota</taxon>
        <taxon>Metamonada</taxon>
        <taxon>Preaxostyla</taxon>
        <taxon>Paratrimastigidae</taxon>
        <taxon>Paratrimastix</taxon>
    </lineage>
</organism>
<evidence type="ECO:0000313" key="2">
    <source>
        <dbReference type="EMBL" id="KAJ4456051.1"/>
    </source>
</evidence>
<reference evidence="2" key="1">
    <citation type="journal article" date="2022" name="bioRxiv">
        <title>Genomics of Preaxostyla Flagellates Illuminates Evolutionary Transitions and the Path Towards Mitochondrial Loss.</title>
        <authorList>
            <person name="Novak L.V.F."/>
            <person name="Treitli S.C."/>
            <person name="Pyrih J."/>
            <person name="Halakuc P."/>
            <person name="Pipaliya S.V."/>
            <person name="Vacek V."/>
            <person name="Brzon O."/>
            <person name="Soukal P."/>
            <person name="Eme L."/>
            <person name="Dacks J.B."/>
            <person name="Karnkowska A."/>
            <person name="Elias M."/>
            <person name="Hampl V."/>
        </authorList>
    </citation>
    <scope>NUCLEOTIDE SEQUENCE</scope>
    <source>
        <strain evidence="2">RCP-MX</strain>
    </source>
</reference>
<name>A0ABQ8UC93_9EUKA</name>
<protein>
    <submittedName>
        <fullName evidence="2">Uncharacterized protein</fullName>
    </submittedName>
</protein>
<dbReference type="Proteomes" id="UP001141327">
    <property type="component" value="Unassembled WGS sequence"/>
</dbReference>